<reference evidence="10" key="1">
    <citation type="submission" date="2020-10" db="EMBL/GenBank/DDBJ databases">
        <authorList>
            <person name="Castelo-Branco R."/>
            <person name="Eusebio N."/>
            <person name="Adriana R."/>
            <person name="Vieira A."/>
            <person name="Brugerolle De Fraissinette N."/>
            <person name="Rezende De Castro R."/>
            <person name="Schneider M.P."/>
            <person name="Vasconcelos V."/>
            <person name="Leao P.N."/>
        </authorList>
    </citation>
    <scope>NUCLEOTIDE SEQUENCE</scope>
    <source>
        <strain evidence="10">LEGE 07310</strain>
    </source>
</reference>
<dbReference type="GO" id="GO:0005829">
    <property type="term" value="C:cytosol"/>
    <property type="evidence" value="ECO:0007669"/>
    <property type="project" value="TreeGrafter"/>
</dbReference>
<feature type="domain" description="Response regulatory" evidence="8">
    <location>
        <begin position="2"/>
        <end position="116"/>
    </location>
</feature>
<dbReference type="CDD" id="cd00383">
    <property type="entry name" value="trans_reg_C"/>
    <property type="match status" value="1"/>
</dbReference>
<feature type="modified residue" description="4-aspartylphosphate" evidence="6">
    <location>
        <position position="51"/>
    </location>
</feature>
<evidence type="ECO:0000256" key="1">
    <source>
        <dbReference type="ARBA" id="ARBA00022553"/>
    </source>
</evidence>
<dbReference type="InterPro" id="IPR001789">
    <property type="entry name" value="Sig_transdc_resp-reg_receiver"/>
</dbReference>
<dbReference type="InterPro" id="IPR036388">
    <property type="entry name" value="WH-like_DNA-bd_sf"/>
</dbReference>
<evidence type="ECO:0000256" key="7">
    <source>
        <dbReference type="PROSITE-ProRule" id="PRU01091"/>
    </source>
</evidence>
<dbReference type="SUPFAM" id="SSF52172">
    <property type="entry name" value="CheY-like"/>
    <property type="match status" value="1"/>
</dbReference>
<name>A0A8J7AWL8_9CYAN</name>
<dbReference type="Gene3D" id="6.10.250.690">
    <property type="match status" value="1"/>
</dbReference>
<dbReference type="Gene3D" id="3.40.50.2300">
    <property type="match status" value="1"/>
</dbReference>
<dbReference type="InterPro" id="IPR001867">
    <property type="entry name" value="OmpR/PhoB-type_DNA-bd"/>
</dbReference>
<evidence type="ECO:0000256" key="3">
    <source>
        <dbReference type="ARBA" id="ARBA00023015"/>
    </source>
</evidence>
<evidence type="ECO:0000256" key="4">
    <source>
        <dbReference type="ARBA" id="ARBA00023125"/>
    </source>
</evidence>
<gene>
    <name evidence="10" type="ORF">IQ241_15010</name>
</gene>
<keyword evidence="1 6" id="KW-0597">Phosphoprotein</keyword>
<dbReference type="SMART" id="SM00448">
    <property type="entry name" value="REC"/>
    <property type="match status" value="1"/>
</dbReference>
<dbReference type="Pfam" id="PF00072">
    <property type="entry name" value="Response_reg"/>
    <property type="match status" value="1"/>
</dbReference>
<evidence type="ECO:0000259" key="9">
    <source>
        <dbReference type="PROSITE" id="PS51755"/>
    </source>
</evidence>
<dbReference type="PANTHER" id="PTHR48111:SF15">
    <property type="entry name" value="OMPR SUBFAMILY"/>
    <property type="match status" value="1"/>
</dbReference>
<dbReference type="Gene3D" id="1.10.10.10">
    <property type="entry name" value="Winged helix-like DNA-binding domain superfamily/Winged helix DNA-binding domain"/>
    <property type="match status" value="1"/>
</dbReference>
<keyword evidence="3" id="KW-0805">Transcription regulation</keyword>
<dbReference type="Pfam" id="PF00486">
    <property type="entry name" value="Trans_reg_C"/>
    <property type="match status" value="1"/>
</dbReference>
<evidence type="ECO:0000313" key="11">
    <source>
        <dbReference type="Proteomes" id="UP000636505"/>
    </source>
</evidence>
<feature type="domain" description="OmpR/PhoB-type" evidence="9">
    <location>
        <begin position="124"/>
        <end position="223"/>
    </location>
</feature>
<evidence type="ECO:0000259" key="8">
    <source>
        <dbReference type="PROSITE" id="PS50110"/>
    </source>
</evidence>
<dbReference type="GO" id="GO:0032993">
    <property type="term" value="C:protein-DNA complex"/>
    <property type="evidence" value="ECO:0007669"/>
    <property type="project" value="TreeGrafter"/>
</dbReference>
<evidence type="ECO:0000256" key="5">
    <source>
        <dbReference type="ARBA" id="ARBA00023163"/>
    </source>
</evidence>
<keyword evidence="5" id="KW-0804">Transcription</keyword>
<dbReference type="CDD" id="cd19935">
    <property type="entry name" value="REC_OmpR_CusR-like"/>
    <property type="match status" value="1"/>
</dbReference>
<evidence type="ECO:0000313" key="10">
    <source>
        <dbReference type="EMBL" id="MBE9078588.1"/>
    </source>
</evidence>
<feature type="DNA-binding region" description="OmpR/PhoB-type" evidence="7">
    <location>
        <begin position="124"/>
        <end position="223"/>
    </location>
</feature>
<keyword evidence="11" id="KW-1185">Reference proteome</keyword>
<dbReference type="Proteomes" id="UP000636505">
    <property type="component" value="Unassembled WGS sequence"/>
</dbReference>
<keyword evidence="4 7" id="KW-0238">DNA-binding</keyword>
<sequence length="227" mass="25942">MRLLIVEDDERIADALLEDLTDQHHTVDVVYDGRDGWDYAATGCYDLILLDLMLPQMDGIELCQRLRRAGDQTPILMLTARDTISDRVLGLDAGADDYLVKPFHLQELAARVRALLRRGDLSTPPILCWAELRLDPSCCEVTYRQQPIELSPKEYSLLEFFLRHSRQVFSRGQLLERLWAFDNMPDESTVKVHVQSLRQKLSAAGAPKDLIETVYGLGYRLKQLENA</sequence>
<dbReference type="FunFam" id="3.40.50.2300:FF:000002">
    <property type="entry name" value="DNA-binding response regulator PhoP"/>
    <property type="match status" value="1"/>
</dbReference>
<dbReference type="InterPro" id="IPR011006">
    <property type="entry name" value="CheY-like_superfamily"/>
</dbReference>
<comment type="caution">
    <text evidence="10">The sequence shown here is derived from an EMBL/GenBank/DDBJ whole genome shotgun (WGS) entry which is preliminary data.</text>
</comment>
<dbReference type="PANTHER" id="PTHR48111">
    <property type="entry name" value="REGULATOR OF RPOS"/>
    <property type="match status" value="1"/>
</dbReference>
<dbReference type="GO" id="GO:0000156">
    <property type="term" value="F:phosphorelay response regulator activity"/>
    <property type="evidence" value="ECO:0007669"/>
    <property type="project" value="TreeGrafter"/>
</dbReference>
<evidence type="ECO:0000256" key="6">
    <source>
        <dbReference type="PROSITE-ProRule" id="PRU00169"/>
    </source>
</evidence>
<dbReference type="SMART" id="SM00862">
    <property type="entry name" value="Trans_reg_C"/>
    <property type="match status" value="1"/>
</dbReference>
<dbReference type="PROSITE" id="PS50110">
    <property type="entry name" value="RESPONSE_REGULATORY"/>
    <property type="match status" value="1"/>
</dbReference>
<evidence type="ECO:0000256" key="2">
    <source>
        <dbReference type="ARBA" id="ARBA00023012"/>
    </source>
</evidence>
<dbReference type="GO" id="GO:0000976">
    <property type="term" value="F:transcription cis-regulatory region binding"/>
    <property type="evidence" value="ECO:0007669"/>
    <property type="project" value="TreeGrafter"/>
</dbReference>
<keyword evidence="2" id="KW-0902">Two-component regulatory system</keyword>
<organism evidence="10 11">
    <name type="scientific">Vasconcelosia minhoensis LEGE 07310</name>
    <dbReference type="NCBI Taxonomy" id="915328"/>
    <lineage>
        <taxon>Bacteria</taxon>
        <taxon>Bacillati</taxon>
        <taxon>Cyanobacteriota</taxon>
        <taxon>Cyanophyceae</taxon>
        <taxon>Nodosilineales</taxon>
        <taxon>Cymatolegaceae</taxon>
        <taxon>Vasconcelosia</taxon>
        <taxon>Vasconcelosia minhoensis</taxon>
    </lineage>
</organism>
<dbReference type="AlphaFoldDB" id="A0A8J7AWL8"/>
<proteinExistence type="predicted"/>
<dbReference type="EMBL" id="JADEXG010000035">
    <property type="protein sequence ID" value="MBE9078588.1"/>
    <property type="molecule type" value="Genomic_DNA"/>
</dbReference>
<protein>
    <submittedName>
        <fullName evidence="10">Response regulator transcription factor</fullName>
    </submittedName>
</protein>
<accession>A0A8J7AWL8</accession>
<dbReference type="PROSITE" id="PS51755">
    <property type="entry name" value="OMPR_PHOB"/>
    <property type="match status" value="1"/>
</dbReference>
<dbReference type="InterPro" id="IPR039420">
    <property type="entry name" value="WalR-like"/>
</dbReference>
<dbReference type="RefSeq" id="WP_193908578.1">
    <property type="nucleotide sequence ID" value="NZ_JADEXG010000035.1"/>
</dbReference>
<dbReference type="GO" id="GO:0006355">
    <property type="term" value="P:regulation of DNA-templated transcription"/>
    <property type="evidence" value="ECO:0007669"/>
    <property type="project" value="InterPro"/>
</dbReference>